<reference evidence="1" key="1">
    <citation type="journal article" date="2019" name="bioRxiv">
        <title>The Genome of the Zebra Mussel, Dreissena polymorpha: A Resource for Invasive Species Research.</title>
        <authorList>
            <person name="McCartney M.A."/>
            <person name="Auch B."/>
            <person name="Kono T."/>
            <person name="Mallez S."/>
            <person name="Zhang Y."/>
            <person name="Obille A."/>
            <person name="Becker A."/>
            <person name="Abrahante J.E."/>
            <person name="Garbe J."/>
            <person name="Badalamenti J.P."/>
            <person name="Herman A."/>
            <person name="Mangelson H."/>
            <person name="Liachko I."/>
            <person name="Sullivan S."/>
            <person name="Sone E.D."/>
            <person name="Koren S."/>
            <person name="Silverstein K.A.T."/>
            <person name="Beckman K.B."/>
            <person name="Gohl D.M."/>
        </authorList>
    </citation>
    <scope>NUCLEOTIDE SEQUENCE</scope>
    <source>
        <strain evidence="1">Duluth1</strain>
        <tissue evidence="1">Whole animal</tissue>
    </source>
</reference>
<proteinExistence type="predicted"/>
<organism evidence="1 2">
    <name type="scientific">Dreissena polymorpha</name>
    <name type="common">Zebra mussel</name>
    <name type="synonym">Mytilus polymorpha</name>
    <dbReference type="NCBI Taxonomy" id="45954"/>
    <lineage>
        <taxon>Eukaryota</taxon>
        <taxon>Metazoa</taxon>
        <taxon>Spiralia</taxon>
        <taxon>Lophotrochozoa</taxon>
        <taxon>Mollusca</taxon>
        <taxon>Bivalvia</taxon>
        <taxon>Autobranchia</taxon>
        <taxon>Heteroconchia</taxon>
        <taxon>Euheterodonta</taxon>
        <taxon>Imparidentia</taxon>
        <taxon>Neoheterodontei</taxon>
        <taxon>Myida</taxon>
        <taxon>Dreissenoidea</taxon>
        <taxon>Dreissenidae</taxon>
        <taxon>Dreissena</taxon>
    </lineage>
</organism>
<reference evidence="1" key="2">
    <citation type="submission" date="2020-11" db="EMBL/GenBank/DDBJ databases">
        <authorList>
            <person name="McCartney M.A."/>
            <person name="Auch B."/>
            <person name="Kono T."/>
            <person name="Mallez S."/>
            <person name="Becker A."/>
            <person name="Gohl D.M."/>
            <person name="Silverstein K.A.T."/>
            <person name="Koren S."/>
            <person name="Bechman K.B."/>
            <person name="Herman A."/>
            <person name="Abrahante J.E."/>
            <person name="Garbe J."/>
        </authorList>
    </citation>
    <scope>NUCLEOTIDE SEQUENCE</scope>
    <source>
        <strain evidence="1">Duluth1</strain>
        <tissue evidence="1">Whole animal</tissue>
    </source>
</reference>
<evidence type="ECO:0000313" key="2">
    <source>
        <dbReference type="Proteomes" id="UP000828390"/>
    </source>
</evidence>
<dbReference type="EMBL" id="JAIWYP010000009">
    <property type="protein sequence ID" value="KAH3773241.1"/>
    <property type="molecule type" value="Genomic_DNA"/>
</dbReference>
<keyword evidence="2" id="KW-1185">Reference proteome</keyword>
<evidence type="ECO:0000313" key="1">
    <source>
        <dbReference type="EMBL" id="KAH3773241.1"/>
    </source>
</evidence>
<protein>
    <submittedName>
        <fullName evidence="1">Uncharacterized protein</fullName>
    </submittedName>
</protein>
<gene>
    <name evidence="1" type="ORF">DPMN_174599</name>
</gene>
<sequence length="132" mass="15061">MNLSEMEVVDEVTEKPAVMEAPRRVHFAPVAPFRFESVDSHFHLDRLCSRLGVRPVNYAEALRRVRSRSKEYLKPDGAVAVWCDPSTYPTKRQVSKLRKRRVVSVIGIHPSKVIEGDVERLATMLLTYEVVG</sequence>
<accession>A0A9D4IF98</accession>
<name>A0A9D4IF98_DREPO</name>
<comment type="caution">
    <text evidence="1">The sequence shown here is derived from an EMBL/GenBank/DDBJ whole genome shotgun (WGS) entry which is preliminary data.</text>
</comment>
<dbReference type="Proteomes" id="UP000828390">
    <property type="component" value="Unassembled WGS sequence"/>
</dbReference>
<dbReference type="AlphaFoldDB" id="A0A9D4IF98"/>